<accession>A0ABM7X3K3</accession>
<protein>
    <recommendedName>
        <fullName evidence="1">UPF0033 domain-containing protein</fullName>
    </recommendedName>
</protein>
<sequence>MTVPAVRLDVRAYACPLTWVKTRIALERLPAGARLEIWLREGEPLDSVPRSAEEDGHRVVAVEPLTAEPPGSYRVVVEKGAAPAAALP</sequence>
<evidence type="ECO:0000259" key="1">
    <source>
        <dbReference type="PROSITE" id="PS01148"/>
    </source>
</evidence>
<dbReference type="Gene3D" id="3.30.110.40">
    <property type="entry name" value="TusA-like domain"/>
    <property type="match status" value="1"/>
</dbReference>
<dbReference type="Pfam" id="PF01206">
    <property type="entry name" value="TusA"/>
    <property type="match status" value="1"/>
</dbReference>
<dbReference type="SUPFAM" id="SSF64307">
    <property type="entry name" value="SirA-like"/>
    <property type="match status" value="1"/>
</dbReference>
<dbReference type="RefSeq" id="WP_248356064.1">
    <property type="nucleotide sequence ID" value="NZ_AP025591.1"/>
</dbReference>
<dbReference type="InterPro" id="IPR001455">
    <property type="entry name" value="TusA-like"/>
</dbReference>
<evidence type="ECO:0000313" key="3">
    <source>
        <dbReference type="Proteomes" id="UP001162891"/>
    </source>
</evidence>
<dbReference type="InterPro" id="IPR036868">
    <property type="entry name" value="TusA-like_sf"/>
</dbReference>
<feature type="domain" description="UPF0033" evidence="1">
    <location>
        <begin position="8"/>
        <end position="32"/>
    </location>
</feature>
<name>A0ABM7X3K3_9BACT</name>
<keyword evidence="3" id="KW-1185">Reference proteome</keyword>
<organism evidence="2 3">
    <name type="scientific">Anaeromyxobacter oryzae</name>
    <dbReference type="NCBI Taxonomy" id="2918170"/>
    <lineage>
        <taxon>Bacteria</taxon>
        <taxon>Pseudomonadati</taxon>
        <taxon>Myxococcota</taxon>
        <taxon>Myxococcia</taxon>
        <taxon>Myxococcales</taxon>
        <taxon>Cystobacterineae</taxon>
        <taxon>Anaeromyxobacteraceae</taxon>
        <taxon>Anaeromyxobacter</taxon>
    </lineage>
</organism>
<dbReference type="CDD" id="cd00291">
    <property type="entry name" value="SirA_YedF_YeeD"/>
    <property type="match status" value="1"/>
</dbReference>
<dbReference type="PROSITE" id="PS01148">
    <property type="entry name" value="UPF0033"/>
    <property type="match status" value="1"/>
</dbReference>
<dbReference type="Proteomes" id="UP001162891">
    <property type="component" value="Chromosome"/>
</dbReference>
<reference evidence="3" key="1">
    <citation type="journal article" date="2022" name="Int. J. Syst. Evol. Microbiol.">
        <title>Anaeromyxobacter oryzae sp. nov., Anaeromyxobacter diazotrophicus sp. nov. and Anaeromyxobacter paludicola sp. nov., isolated from paddy soils.</title>
        <authorList>
            <person name="Itoh H."/>
            <person name="Xu Z."/>
            <person name="Mise K."/>
            <person name="Masuda Y."/>
            <person name="Ushijima N."/>
            <person name="Hayakawa C."/>
            <person name="Shiratori Y."/>
            <person name="Senoo K."/>
        </authorList>
    </citation>
    <scope>NUCLEOTIDE SEQUENCE [LARGE SCALE GENOMIC DNA]</scope>
    <source>
        <strain evidence="3">Red232</strain>
    </source>
</reference>
<gene>
    <name evidence="2" type="ORF">AMOR_53850</name>
</gene>
<evidence type="ECO:0000313" key="2">
    <source>
        <dbReference type="EMBL" id="BDG06389.1"/>
    </source>
</evidence>
<dbReference type="EMBL" id="AP025591">
    <property type="protein sequence ID" value="BDG06389.1"/>
    <property type="molecule type" value="Genomic_DNA"/>
</dbReference>
<proteinExistence type="predicted"/>